<comment type="similarity">
    <text evidence="1">Belongs to the Cyclase 1 superfamily.</text>
</comment>
<sequence length="333" mass="36790">MASTKKAERPPFDELPLDKDGPPGNAWGLYGPNDELGALNMLTPETVVAAAQEIKTGERVSLDWHLNKPSRPSFDRPPFEVKLRNNPGRAINDDELHFNTQCSTQWDGFRHFGFQGVKRFYGNRTQDDVDNTDVLGIDVWAENGGVVGRGALLDYVSFCNRHSITVDPFSSSSIPLEHIKQMVLEQDITFQAGDILVLRVGFTAAYNALDPIKQDALAQRPTPDFLGVEPTSDMLRWLWDSGFAAVVSDSPSFERAPVEGLWTGAEIEDHIDGGGLLHQVLIGGWGMPIGEMFDLEKLSETCQRLNRWHFFMSSVPLKVPGGVASPPNAVAIF</sequence>
<dbReference type="InParanoid" id="A0A507B6D1"/>
<dbReference type="InterPro" id="IPR037175">
    <property type="entry name" value="KFase_sf"/>
</dbReference>
<keyword evidence="4" id="KW-1185">Reference proteome</keyword>
<proteinExistence type="inferred from homology"/>
<evidence type="ECO:0000256" key="1">
    <source>
        <dbReference type="ARBA" id="ARBA00007865"/>
    </source>
</evidence>
<evidence type="ECO:0008006" key="5">
    <source>
        <dbReference type="Google" id="ProtNLM"/>
    </source>
</evidence>
<dbReference type="GO" id="GO:0004061">
    <property type="term" value="F:arylformamidase activity"/>
    <property type="evidence" value="ECO:0007669"/>
    <property type="project" value="InterPro"/>
</dbReference>
<dbReference type="OrthoDB" id="5396at2759"/>
<dbReference type="STRING" id="1093900.A0A507B6D1"/>
<evidence type="ECO:0000256" key="2">
    <source>
        <dbReference type="SAM" id="MobiDB-lite"/>
    </source>
</evidence>
<feature type="region of interest" description="Disordered" evidence="2">
    <location>
        <begin position="1"/>
        <end position="27"/>
    </location>
</feature>
<evidence type="ECO:0000313" key="3">
    <source>
        <dbReference type="EMBL" id="TPX12388.1"/>
    </source>
</evidence>
<protein>
    <recommendedName>
        <fullName evidence="5">Cyclase</fullName>
    </recommendedName>
</protein>
<dbReference type="SUPFAM" id="SSF102198">
    <property type="entry name" value="Putative cyclase"/>
    <property type="match status" value="1"/>
</dbReference>
<name>A0A507B6D1_9PEZI</name>
<reference evidence="3 4" key="1">
    <citation type="submission" date="2019-06" db="EMBL/GenBank/DDBJ databases">
        <title>Draft genome sequence of the filamentous fungus Phialemoniopsis curvata isolated from diesel fuel.</title>
        <authorList>
            <person name="Varaljay V.A."/>
            <person name="Lyon W.J."/>
            <person name="Crouch A.L."/>
            <person name="Drake C.E."/>
            <person name="Hollomon J.M."/>
            <person name="Nadeau L.J."/>
            <person name="Nunn H.S."/>
            <person name="Stevenson B.S."/>
            <person name="Bojanowski C.L."/>
            <person name="Crookes-Goodson W.J."/>
        </authorList>
    </citation>
    <scope>NUCLEOTIDE SEQUENCE [LARGE SCALE GENOMIC DNA]</scope>
    <source>
        <strain evidence="3 4">D216</strain>
    </source>
</reference>
<organism evidence="3 4">
    <name type="scientific">Thyridium curvatum</name>
    <dbReference type="NCBI Taxonomy" id="1093900"/>
    <lineage>
        <taxon>Eukaryota</taxon>
        <taxon>Fungi</taxon>
        <taxon>Dikarya</taxon>
        <taxon>Ascomycota</taxon>
        <taxon>Pezizomycotina</taxon>
        <taxon>Sordariomycetes</taxon>
        <taxon>Sordariomycetidae</taxon>
        <taxon>Thyridiales</taxon>
        <taxon>Thyridiaceae</taxon>
        <taxon>Thyridium</taxon>
    </lineage>
</organism>
<dbReference type="RefSeq" id="XP_030994099.1">
    <property type="nucleotide sequence ID" value="XM_031141473.1"/>
</dbReference>
<gene>
    <name evidence="3" type="ORF">E0L32_006800</name>
</gene>
<accession>A0A507B6D1</accession>
<dbReference type="GeneID" id="41974247"/>
<dbReference type="PANTHER" id="PTHR34861:SF11">
    <property type="entry name" value="CYCLASE"/>
    <property type="match status" value="1"/>
</dbReference>
<dbReference type="Proteomes" id="UP000319257">
    <property type="component" value="Unassembled WGS sequence"/>
</dbReference>
<feature type="compositionally biased region" description="Basic and acidic residues" evidence="2">
    <location>
        <begin position="1"/>
        <end position="21"/>
    </location>
</feature>
<dbReference type="AlphaFoldDB" id="A0A507B6D1"/>
<evidence type="ECO:0000313" key="4">
    <source>
        <dbReference type="Proteomes" id="UP000319257"/>
    </source>
</evidence>
<comment type="caution">
    <text evidence="3">The sequence shown here is derived from an EMBL/GenBank/DDBJ whole genome shotgun (WGS) entry which is preliminary data.</text>
</comment>
<dbReference type="InterPro" id="IPR007325">
    <property type="entry name" value="KFase/CYL"/>
</dbReference>
<dbReference type="Gene3D" id="3.50.30.50">
    <property type="entry name" value="Putative cyclase"/>
    <property type="match status" value="1"/>
</dbReference>
<dbReference type="GO" id="GO:0019441">
    <property type="term" value="P:L-tryptophan catabolic process to kynurenine"/>
    <property type="evidence" value="ECO:0007669"/>
    <property type="project" value="InterPro"/>
</dbReference>
<dbReference type="Pfam" id="PF04199">
    <property type="entry name" value="Cyclase"/>
    <property type="match status" value="1"/>
</dbReference>
<dbReference type="EMBL" id="SKBQ01000040">
    <property type="protein sequence ID" value="TPX12388.1"/>
    <property type="molecule type" value="Genomic_DNA"/>
</dbReference>
<dbReference type="PANTHER" id="PTHR34861">
    <property type="match status" value="1"/>
</dbReference>